<evidence type="ECO:0000256" key="1">
    <source>
        <dbReference type="ARBA" id="ARBA00007074"/>
    </source>
</evidence>
<dbReference type="PANTHER" id="PTHR47053">
    <property type="entry name" value="MUREIN DD-ENDOPEPTIDASE MEPH-RELATED"/>
    <property type="match status" value="1"/>
</dbReference>
<evidence type="ECO:0000256" key="4">
    <source>
        <dbReference type="ARBA" id="ARBA00022807"/>
    </source>
</evidence>
<dbReference type="InterPro" id="IPR038765">
    <property type="entry name" value="Papain-like_cys_pep_sf"/>
</dbReference>
<dbReference type="GO" id="GO:0006508">
    <property type="term" value="P:proteolysis"/>
    <property type="evidence" value="ECO:0007669"/>
    <property type="project" value="UniProtKB-KW"/>
</dbReference>
<dbReference type="PROSITE" id="PS51935">
    <property type="entry name" value="NLPC_P60"/>
    <property type="match status" value="1"/>
</dbReference>
<evidence type="ECO:0000256" key="2">
    <source>
        <dbReference type="ARBA" id="ARBA00022670"/>
    </source>
</evidence>
<name>A0A6V8K4D8_9ACTN</name>
<keyword evidence="2" id="KW-0645">Protease</keyword>
<dbReference type="PANTHER" id="PTHR47053:SF1">
    <property type="entry name" value="MUREIN DD-ENDOPEPTIDASE MEPH-RELATED"/>
    <property type="match status" value="1"/>
</dbReference>
<dbReference type="Pfam" id="PF00877">
    <property type="entry name" value="NLPC_P60"/>
    <property type="match status" value="1"/>
</dbReference>
<dbReference type="InterPro" id="IPR051202">
    <property type="entry name" value="Peptidase_C40"/>
</dbReference>
<keyword evidence="5" id="KW-0732">Signal</keyword>
<sequence length="279" mass="29420">MPEGHYVHELRSGRHRLPAKRRGGKLALAVGLCVCAGQLMAGPALADAAPAPATAATAPATASITPYVTIKPNTTNLSLGSTLTLTATVADPNTRKGIWGGTVQFQVWKGKWVSTGTRPVYSSGKATLSIKPSTTRLYRAVYSGRGAYKGTVTGRAKVTVVAGRAKVLAEARKHLGKPYVYGAVGPSSFDCSGFTKYVYRVATGRVLPHKANDQQRAGIGVAKNKVLPGDLIVIRSGSYGTHVGIYAGGGYMYDAPRPGVRVGKHKIWSSNYVVRRLAA</sequence>
<dbReference type="InterPro" id="IPR013783">
    <property type="entry name" value="Ig-like_fold"/>
</dbReference>
<proteinExistence type="inferred from homology"/>
<dbReference type="GO" id="GO:0005975">
    <property type="term" value="P:carbohydrate metabolic process"/>
    <property type="evidence" value="ECO:0007669"/>
    <property type="project" value="UniProtKB-ARBA"/>
</dbReference>
<comment type="caution">
    <text evidence="7">The sequence shown here is derived from an EMBL/GenBank/DDBJ whole genome shotgun (WGS) entry which is preliminary data.</text>
</comment>
<comment type="similarity">
    <text evidence="1">Belongs to the peptidase C40 family.</text>
</comment>
<feature type="signal peptide" evidence="5">
    <location>
        <begin position="1"/>
        <end position="41"/>
    </location>
</feature>
<keyword evidence="8" id="KW-1185">Reference proteome</keyword>
<reference evidence="7 8" key="2">
    <citation type="submission" date="2020-03" db="EMBL/GenBank/DDBJ databases">
        <authorList>
            <person name="Ichikawa N."/>
            <person name="Kimura A."/>
            <person name="Kitahashi Y."/>
            <person name="Uohara A."/>
        </authorList>
    </citation>
    <scope>NUCLEOTIDE SEQUENCE [LARGE SCALE GENOMIC DNA]</scope>
    <source>
        <strain evidence="7 8">NBRC 108639</strain>
    </source>
</reference>
<reference evidence="7 8" key="1">
    <citation type="submission" date="2020-03" db="EMBL/GenBank/DDBJ databases">
        <title>Whole genome shotgun sequence of Phytohabitans houttuyneae NBRC 108639.</title>
        <authorList>
            <person name="Komaki H."/>
            <person name="Tamura T."/>
        </authorList>
    </citation>
    <scope>NUCLEOTIDE SEQUENCE [LARGE SCALE GENOMIC DNA]</scope>
    <source>
        <strain evidence="7 8">NBRC 108639</strain>
    </source>
</reference>
<dbReference type="Gene3D" id="2.60.40.10">
    <property type="entry name" value="Immunoglobulins"/>
    <property type="match status" value="1"/>
</dbReference>
<dbReference type="InterPro" id="IPR000064">
    <property type="entry name" value="NLP_P60_dom"/>
</dbReference>
<keyword evidence="3" id="KW-0378">Hydrolase</keyword>
<organism evidence="7 8">
    <name type="scientific">Phytohabitans houttuyneae</name>
    <dbReference type="NCBI Taxonomy" id="1076126"/>
    <lineage>
        <taxon>Bacteria</taxon>
        <taxon>Bacillati</taxon>
        <taxon>Actinomycetota</taxon>
        <taxon>Actinomycetes</taxon>
        <taxon>Micromonosporales</taxon>
        <taxon>Micromonosporaceae</taxon>
    </lineage>
</organism>
<feature type="chain" id="PRO_5038961836" description="NlpC/P60 domain-containing protein" evidence="5">
    <location>
        <begin position="42"/>
        <end position="279"/>
    </location>
</feature>
<dbReference type="Gene3D" id="3.90.1720.10">
    <property type="entry name" value="endopeptidase domain like (from Nostoc punctiforme)"/>
    <property type="match status" value="1"/>
</dbReference>
<evidence type="ECO:0000256" key="3">
    <source>
        <dbReference type="ARBA" id="ARBA00022801"/>
    </source>
</evidence>
<feature type="domain" description="NlpC/P60" evidence="6">
    <location>
        <begin position="161"/>
        <end position="279"/>
    </location>
</feature>
<evidence type="ECO:0000259" key="6">
    <source>
        <dbReference type="PROSITE" id="PS51935"/>
    </source>
</evidence>
<dbReference type="GO" id="GO:0008234">
    <property type="term" value="F:cysteine-type peptidase activity"/>
    <property type="evidence" value="ECO:0007669"/>
    <property type="project" value="UniProtKB-KW"/>
</dbReference>
<dbReference type="InterPro" id="IPR032109">
    <property type="entry name" value="Big_3_5"/>
</dbReference>
<dbReference type="SUPFAM" id="SSF54001">
    <property type="entry name" value="Cysteine proteinases"/>
    <property type="match status" value="1"/>
</dbReference>
<accession>A0A6V8K4D8</accession>
<dbReference type="EMBL" id="BLPF01000001">
    <property type="protein sequence ID" value="GFJ77039.1"/>
    <property type="molecule type" value="Genomic_DNA"/>
</dbReference>
<evidence type="ECO:0000256" key="5">
    <source>
        <dbReference type="SAM" id="SignalP"/>
    </source>
</evidence>
<dbReference type="Pfam" id="PF16640">
    <property type="entry name" value="Big_3_5"/>
    <property type="match status" value="1"/>
</dbReference>
<evidence type="ECO:0000313" key="7">
    <source>
        <dbReference type="EMBL" id="GFJ77039.1"/>
    </source>
</evidence>
<evidence type="ECO:0000313" key="8">
    <source>
        <dbReference type="Proteomes" id="UP000482800"/>
    </source>
</evidence>
<protein>
    <recommendedName>
        <fullName evidence="6">NlpC/P60 domain-containing protein</fullName>
    </recommendedName>
</protein>
<dbReference type="AlphaFoldDB" id="A0A6V8K4D8"/>
<gene>
    <name evidence="7" type="ORF">Phou_012190</name>
</gene>
<dbReference type="Proteomes" id="UP000482800">
    <property type="component" value="Unassembled WGS sequence"/>
</dbReference>
<keyword evidence="4" id="KW-0788">Thiol protease</keyword>